<comment type="caution">
    <text evidence="1">Lacks conserved residue(s) required for the propagation of feature annotation.</text>
</comment>
<reference evidence="5" key="1">
    <citation type="submission" date="2020-06" db="EMBL/GenBank/DDBJ databases">
        <authorList>
            <person name="Li T."/>
            <person name="Hu X."/>
            <person name="Zhang T."/>
            <person name="Song X."/>
            <person name="Zhang H."/>
            <person name="Dai N."/>
            <person name="Sheng W."/>
            <person name="Hou X."/>
            <person name="Wei L."/>
        </authorList>
    </citation>
    <scope>NUCLEOTIDE SEQUENCE</scope>
    <source>
        <strain evidence="5">G02</strain>
        <tissue evidence="5">Leaf</tissue>
    </source>
</reference>
<feature type="transmembrane region" description="Helical" evidence="3">
    <location>
        <begin position="735"/>
        <end position="758"/>
    </location>
</feature>
<dbReference type="InterPro" id="IPR029063">
    <property type="entry name" value="SAM-dependent_MTases_sf"/>
</dbReference>
<dbReference type="InterPro" id="IPR044649">
    <property type="entry name" value="MPBQ/MSBQ_MT"/>
</dbReference>
<dbReference type="PROSITE" id="PS51734">
    <property type="entry name" value="SAM_MPBQ_MSBQ_MT"/>
    <property type="match status" value="2"/>
</dbReference>
<evidence type="ECO:0000256" key="3">
    <source>
        <dbReference type="SAM" id="Phobius"/>
    </source>
</evidence>
<sequence>MTARSRKYYKKHVYVLCLIGGLLCPDATGNTVSLLYLRHMENIDEESTSNWGTAVLAYLYRELCTASQRGKTNIGGAMQLLQIWAWSRITTLAPIPSNNVADLMPTIDDPENILSVPPYARRWSYHISQTHTAHNAIRIIRSTLDRMQENEFIWTPYLHDLPELKSLPAYATRTLWNIRCPLINYSIVEMHHVERVLRQFGMIQDIPPNPLVSERRLHQIDRRGRRGEDWVAFHRDYILKWNDVHSLIVVRPDVGNGKGTVPDYMNWYHQISRVQISHRIVLTNTIGYRPTDPRDWEAVYNMAENMTQQAENSDPNDFTALRDLRSRTIAYGHQFMNFSSERYPSVRNRPPGTNEPVPSNVYTPAGPSNVYTEAGPSNVYTEAGPSNVYTPAGPSNVYTEAGTQNAAFAQFLKIFEKPTVLRYILIARLGVESFHLCFLRGCFKFKEITPKLSLLACGFLQFGCLMASAMLNGAENITLFRGIAPTPKGLGFLGSDFHGKHFPKLTSVACGRISARPGKNKALITNCSLSASRPASQPRFIQHKKEAFWFYRFLSIVYDHVINPGHWTEDMRDEALEPADLDNRKLIVVDVGGGTGFTTLGIVKHVDAKNVTILDQSPHQLAKAKKKEPLKECKIIEGMLRTSPSPLIMLIDMFQLGDVWMLFPKEEEYIEWFTKAGFKDVQLKRIGPKWYRGVRRHGLIMGCSVTGVKPASGDSPLQLGPKAEDVSEPVNPFVFLARFLLGAMAATYYVLVPIYMWIKDQIVPKGQPI</sequence>
<evidence type="ECO:0000256" key="1">
    <source>
        <dbReference type="PROSITE-ProRule" id="PRU01069"/>
    </source>
</evidence>
<reference evidence="5" key="2">
    <citation type="journal article" date="2024" name="Plant">
        <title>Genomic evolution and insights into agronomic trait innovations of Sesamum species.</title>
        <authorList>
            <person name="Miao H."/>
            <person name="Wang L."/>
            <person name="Qu L."/>
            <person name="Liu H."/>
            <person name="Sun Y."/>
            <person name="Le M."/>
            <person name="Wang Q."/>
            <person name="Wei S."/>
            <person name="Zheng Y."/>
            <person name="Lin W."/>
            <person name="Duan Y."/>
            <person name="Cao H."/>
            <person name="Xiong S."/>
            <person name="Wang X."/>
            <person name="Wei L."/>
            <person name="Li C."/>
            <person name="Ma Q."/>
            <person name="Ju M."/>
            <person name="Zhao R."/>
            <person name="Li G."/>
            <person name="Mu C."/>
            <person name="Tian Q."/>
            <person name="Mei H."/>
            <person name="Zhang T."/>
            <person name="Gao T."/>
            <person name="Zhang H."/>
        </authorList>
    </citation>
    <scope>NUCLEOTIDE SEQUENCE</scope>
    <source>
        <strain evidence="5">G02</strain>
    </source>
</reference>
<feature type="domain" description="MPBQ/MBSQ family SAM-binding methyltransferase profile" evidence="4">
    <location>
        <begin position="658"/>
        <end position="706"/>
    </location>
</feature>
<dbReference type="InterPro" id="IPR019557">
    <property type="entry name" value="AminoTfrase-like_pln_mobile"/>
</dbReference>
<keyword evidence="1" id="KW-0949">S-adenosyl-L-methionine</keyword>
<feature type="region of interest" description="SAM motif I" evidence="1">
    <location>
        <begin position="588"/>
        <end position="597"/>
    </location>
</feature>
<feature type="domain" description="MPBQ/MBSQ family SAM-binding methyltransferase profile" evidence="4">
    <location>
        <begin position="539"/>
        <end position="638"/>
    </location>
</feature>
<comment type="similarity">
    <text evidence="1">Belongs to the class I-like SAM-binding methyltransferase superfamily. MPBQ/MBSQ MT family.</text>
</comment>
<keyword evidence="3" id="KW-0812">Transmembrane</keyword>
<evidence type="ECO:0000259" key="4">
    <source>
        <dbReference type="PROSITE" id="PS51734"/>
    </source>
</evidence>
<evidence type="ECO:0000256" key="2">
    <source>
        <dbReference type="SAM" id="MobiDB-lite"/>
    </source>
</evidence>
<protein>
    <submittedName>
        <fullName evidence="5">2-methyl-6-phytyl-1,4-hydroquinone methyltransferase, chloroplastic</fullName>
    </submittedName>
</protein>
<dbReference type="PANTHER" id="PTHR44516:SF4">
    <property type="entry name" value="2-METHYL-6-PHYTYL-1,4-HYDROQUINONE METHYLTRANSFERASE, CHLOROPLASTIC"/>
    <property type="match status" value="1"/>
</dbReference>
<dbReference type="Pfam" id="PF10536">
    <property type="entry name" value="PMD"/>
    <property type="match status" value="1"/>
</dbReference>
<dbReference type="AlphaFoldDB" id="A0AAW2W4E0"/>
<name>A0AAW2W4E0_SESRA</name>
<accession>A0AAW2W4E0</accession>
<keyword evidence="1 5" id="KW-0489">Methyltransferase</keyword>
<dbReference type="SUPFAM" id="SSF53335">
    <property type="entry name" value="S-adenosyl-L-methionine-dependent methyltransferases"/>
    <property type="match status" value="1"/>
</dbReference>
<gene>
    <name evidence="5" type="ORF">Sradi_0275500</name>
</gene>
<dbReference type="InterPro" id="IPR031164">
    <property type="entry name" value="SAM_MPBQ_MSBQ_MT"/>
</dbReference>
<dbReference type="PANTHER" id="PTHR44516">
    <property type="entry name" value="2-METHYL-6-PHYTYL-1,4-HYDROQUINONE METHYLTRANSFERASE, CHLOROPLASTIC"/>
    <property type="match status" value="1"/>
</dbReference>
<evidence type="ECO:0000313" key="5">
    <source>
        <dbReference type="EMBL" id="KAL0435676.1"/>
    </source>
</evidence>
<dbReference type="GO" id="GO:0051741">
    <property type="term" value="F:2-methyl-6-phytyl-1,4-benzoquinone methyltransferase activity"/>
    <property type="evidence" value="ECO:0007669"/>
    <property type="project" value="InterPro"/>
</dbReference>
<proteinExistence type="inferred from homology"/>
<keyword evidence="1" id="KW-0808">Transferase</keyword>
<feature type="region of interest" description="Disordered" evidence="2">
    <location>
        <begin position="342"/>
        <end position="368"/>
    </location>
</feature>
<organism evidence="5">
    <name type="scientific">Sesamum radiatum</name>
    <name type="common">Black benniseed</name>
    <dbReference type="NCBI Taxonomy" id="300843"/>
    <lineage>
        <taxon>Eukaryota</taxon>
        <taxon>Viridiplantae</taxon>
        <taxon>Streptophyta</taxon>
        <taxon>Embryophyta</taxon>
        <taxon>Tracheophyta</taxon>
        <taxon>Spermatophyta</taxon>
        <taxon>Magnoliopsida</taxon>
        <taxon>eudicotyledons</taxon>
        <taxon>Gunneridae</taxon>
        <taxon>Pentapetalae</taxon>
        <taxon>asterids</taxon>
        <taxon>lamiids</taxon>
        <taxon>Lamiales</taxon>
        <taxon>Pedaliaceae</taxon>
        <taxon>Sesamum</taxon>
    </lineage>
</organism>
<keyword evidence="3" id="KW-0472">Membrane</keyword>
<keyword evidence="3" id="KW-1133">Transmembrane helix</keyword>
<dbReference type="GO" id="GO:0032259">
    <property type="term" value="P:methylation"/>
    <property type="evidence" value="ECO:0007669"/>
    <property type="project" value="UniProtKB-UniRule"/>
</dbReference>
<dbReference type="Gene3D" id="3.40.50.150">
    <property type="entry name" value="Vaccinia Virus protein VP39"/>
    <property type="match status" value="1"/>
</dbReference>
<dbReference type="EMBL" id="JACGWJ010000002">
    <property type="protein sequence ID" value="KAL0435676.1"/>
    <property type="molecule type" value="Genomic_DNA"/>
</dbReference>
<comment type="caution">
    <text evidence="5">The sequence shown here is derived from an EMBL/GenBank/DDBJ whole genome shotgun (WGS) entry which is preliminary data.</text>
</comment>